<dbReference type="AlphaFoldDB" id="A0A336MLX6"/>
<dbReference type="SMART" id="SM00367">
    <property type="entry name" value="LRR_CC"/>
    <property type="match status" value="3"/>
</dbReference>
<gene>
    <name evidence="1" type="primary">CSON014088</name>
</gene>
<evidence type="ECO:0000313" key="1">
    <source>
        <dbReference type="EMBL" id="SSX27018.1"/>
    </source>
</evidence>
<proteinExistence type="predicted"/>
<dbReference type="PANTHER" id="PTHR13318">
    <property type="entry name" value="PARTNER OF PAIRED, ISOFORM B-RELATED"/>
    <property type="match status" value="1"/>
</dbReference>
<dbReference type="InterPro" id="IPR006553">
    <property type="entry name" value="Leu-rich_rpt_Cys-con_subtyp"/>
</dbReference>
<name>A0A336MLX6_CULSO</name>
<dbReference type="SUPFAM" id="SSF52047">
    <property type="entry name" value="RNI-like"/>
    <property type="match status" value="1"/>
</dbReference>
<accession>A0A336MLX6</accession>
<organism evidence="1">
    <name type="scientific">Culicoides sonorensis</name>
    <name type="common">Biting midge</name>
    <dbReference type="NCBI Taxonomy" id="179676"/>
    <lineage>
        <taxon>Eukaryota</taxon>
        <taxon>Metazoa</taxon>
        <taxon>Ecdysozoa</taxon>
        <taxon>Arthropoda</taxon>
        <taxon>Hexapoda</taxon>
        <taxon>Insecta</taxon>
        <taxon>Pterygota</taxon>
        <taxon>Neoptera</taxon>
        <taxon>Endopterygota</taxon>
        <taxon>Diptera</taxon>
        <taxon>Nematocera</taxon>
        <taxon>Chironomoidea</taxon>
        <taxon>Ceratopogonidae</taxon>
        <taxon>Ceratopogoninae</taxon>
        <taxon>Culicoides</taxon>
        <taxon>Monoculicoides</taxon>
    </lineage>
</organism>
<dbReference type="OMA" id="NVPWMLH"/>
<sequence length="501" mass="58102">MPKLCQPTALEDLALKASVKYLRVVGEQIMDILQDSTQIEMHLDEYIGMLNLLFDINVPCYLFDKLKTEVFREISALEKDIKKSVDMKAYPTKFITKMRVAVQLAEVVMSRHLRVLHFCTGLIILDMGSMSGGWKTEEVEHYYINGLNTMTNLRSVTLAYDCTDRILDMLAMTAPHIQHIDVSNSKYITDVSVDRLLRFKNLQSVQLHRTSITLEGYANLLLYGEELTDIGKYDEIGRVLEYIDEWYPHKKTFKLKKFITTYATSRHLQILCEKCPDIDTVSIFHNVMLIDLMLLIGINKLSTLKFLSCDFFADRIKDILEVKGCNLTHLHLEHVDQIDHNALMYISQYCPDLKTLSFYNCQLLDSTSVYIRKPSIPPFMNLERLTFAAQGSQKHLDFLLRNALKIKYISLGTQAPTCDQLFNNILSTNPLQYLEEMRIIHSDQLTITTAYKLVNNCPNLKYLKELEGWAMVKECELEGFKKYIKLRNLDLDITPWRKIEE</sequence>
<protein>
    <submittedName>
        <fullName evidence="1">CSON014088 protein</fullName>
    </submittedName>
</protein>
<dbReference type="InterPro" id="IPR032675">
    <property type="entry name" value="LRR_dom_sf"/>
</dbReference>
<dbReference type="EMBL" id="UFQT01000758">
    <property type="protein sequence ID" value="SSX27018.1"/>
    <property type="molecule type" value="Genomic_DNA"/>
</dbReference>
<reference evidence="1" key="1">
    <citation type="submission" date="2018-07" db="EMBL/GenBank/DDBJ databases">
        <authorList>
            <person name="Quirk P.G."/>
            <person name="Krulwich T.A."/>
        </authorList>
    </citation>
    <scope>NUCLEOTIDE SEQUENCE</scope>
</reference>
<dbReference type="GO" id="GO:0019005">
    <property type="term" value="C:SCF ubiquitin ligase complex"/>
    <property type="evidence" value="ECO:0007669"/>
    <property type="project" value="TreeGrafter"/>
</dbReference>
<dbReference type="VEuPathDB" id="VectorBase:CSON014088"/>
<dbReference type="Gene3D" id="3.80.10.10">
    <property type="entry name" value="Ribonuclease Inhibitor"/>
    <property type="match status" value="2"/>
</dbReference>
<dbReference type="GO" id="GO:0031146">
    <property type="term" value="P:SCF-dependent proteasomal ubiquitin-dependent protein catabolic process"/>
    <property type="evidence" value="ECO:0007669"/>
    <property type="project" value="TreeGrafter"/>
</dbReference>